<evidence type="ECO:0000256" key="7">
    <source>
        <dbReference type="SAM" id="Phobius"/>
    </source>
</evidence>
<dbReference type="InterPro" id="IPR036259">
    <property type="entry name" value="MFS_trans_sf"/>
</dbReference>
<feature type="transmembrane region" description="Helical" evidence="7">
    <location>
        <begin position="400"/>
        <end position="420"/>
    </location>
</feature>
<keyword evidence="4 7" id="KW-0812">Transmembrane</keyword>
<feature type="transmembrane region" description="Helical" evidence="7">
    <location>
        <begin position="49"/>
        <end position="68"/>
    </location>
</feature>
<evidence type="ECO:0000313" key="10">
    <source>
        <dbReference type="Proteomes" id="UP001501079"/>
    </source>
</evidence>
<protein>
    <submittedName>
        <fullName evidence="9">MFS transporter</fullName>
    </submittedName>
</protein>
<feature type="domain" description="Major facilitator superfamily (MFS) profile" evidence="8">
    <location>
        <begin position="14"/>
        <end position="460"/>
    </location>
</feature>
<dbReference type="RefSeq" id="WP_344751424.1">
    <property type="nucleotide sequence ID" value="NZ_BAABBW010000001.1"/>
</dbReference>
<evidence type="ECO:0000256" key="1">
    <source>
        <dbReference type="ARBA" id="ARBA00004651"/>
    </source>
</evidence>
<reference evidence="10" key="1">
    <citation type="journal article" date="2019" name="Int. J. Syst. Evol. Microbiol.">
        <title>The Global Catalogue of Microorganisms (GCM) 10K type strain sequencing project: providing services to taxonomists for standard genome sequencing and annotation.</title>
        <authorList>
            <consortium name="The Broad Institute Genomics Platform"/>
            <consortium name="The Broad Institute Genome Sequencing Center for Infectious Disease"/>
            <person name="Wu L."/>
            <person name="Ma J."/>
        </authorList>
    </citation>
    <scope>NUCLEOTIDE SEQUENCE [LARGE SCALE GENOMIC DNA]</scope>
    <source>
        <strain evidence="10">JCM 17591</strain>
    </source>
</reference>
<evidence type="ECO:0000256" key="5">
    <source>
        <dbReference type="ARBA" id="ARBA00022989"/>
    </source>
</evidence>
<gene>
    <name evidence="9" type="ORF">GCM10022287_02170</name>
</gene>
<dbReference type="PROSITE" id="PS50850">
    <property type="entry name" value="MFS"/>
    <property type="match status" value="1"/>
</dbReference>
<feature type="transmembrane region" description="Helical" evidence="7">
    <location>
        <begin position="331"/>
        <end position="353"/>
    </location>
</feature>
<evidence type="ECO:0000259" key="8">
    <source>
        <dbReference type="PROSITE" id="PS50850"/>
    </source>
</evidence>
<evidence type="ECO:0000256" key="3">
    <source>
        <dbReference type="ARBA" id="ARBA00022475"/>
    </source>
</evidence>
<feature type="transmembrane region" description="Helical" evidence="7">
    <location>
        <begin position="12"/>
        <end position="37"/>
    </location>
</feature>
<dbReference type="Gene3D" id="1.20.1250.20">
    <property type="entry name" value="MFS general substrate transporter like domains"/>
    <property type="match status" value="1"/>
</dbReference>
<dbReference type="Proteomes" id="UP001501079">
    <property type="component" value="Unassembled WGS sequence"/>
</dbReference>
<keyword evidence="10" id="KW-1185">Reference proteome</keyword>
<feature type="transmembrane region" description="Helical" evidence="7">
    <location>
        <begin position="167"/>
        <end position="186"/>
    </location>
</feature>
<feature type="transmembrane region" description="Helical" evidence="7">
    <location>
        <begin position="306"/>
        <end position="324"/>
    </location>
</feature>
<dbReference type="InterPro" id="IPR020846">
    <property type="entry name" value="MFS_dom"/>
</dbReference>
<keyword evidence="2" id="KW-0813">Transport</keyword>
<feature type="transmembrane region" description="Helical" evidence="7">
    <location>
        <begin position="198"/>
        <end position="217"/>
    </location>
</feature>
<keyword evidence="5 7" id="KW-1133">Transmembrane helix</keyword>
<organism evidence="9 10">
    <name type="scientific">Gryllotalpicola koreensis</name>
    <dbReference type="NCBI Taxonomy" id="993086"/>
    <lineage>
        <taxon>Bacteria</taxon>
        <taxon>Bacillati</taxon>
        <taxon>Actinomycetota</taxon>
        <taxon>Actinomycetes</taxon>
        <taxon>Micrococcales</taxon>
        <taxon>Microbacteriaceae</taxon>
        <taxon>Gryllotalpicola</taxon>
    </lineage>
</organism>
<proteinExistence type="predicted"/>
<evidence type="ECO:0000256" key="4">
    <source>
        <dbReference type="ARBA" id="ARBA00022692"/>
    </source>
</evidence>
<sequence>MTQETGSSRSTGGAFVALLLAVLSFSLLQTLIVPALPALEHDLNADAGAASWLISAFLVASSVGTVVLGRLGDMFGRKRLLLVSLGILALGSLLAALSGSLGVLIAARAVQGLGAGTFPLAFGLVRELFARERVPVVIGTISAVFGIGFGVGLVVPGPLIDAFGWPSLFWASLILVAIAAAAVLAFIPAAHQANGGRIDWAGAGVLSVALVALLLGISQARTWGPLATVLLVILAVAAFVVFLLIERRAVAPLMNLGVLARRPVAAANLTALVIGFGMYGAFTLVPQFVQTPASAGYGFGATVSESGLYLLPMAVTMLFAGPVAGRLGPRIGYTTTLVIACLISAAGFGLLAAGRDVAWAIATGAGIIGIGIGFAFSVLANVVVAAVEPHETGEATGVNTIVRTIGGAIGAQVAAAIVTARLLDGTPYPDPAGYPIAFAVSAAALVLAALAALLGAPRKAAS</sequence>
<accession>A0ABP7ZQE7</accession>
<comment type="caution">
    <text evidence="9">The sequence shown here is derived from an EMBL/GenBank/DDBJ whole genome shotgun (WGS) entry which is preliminary data.</text>
</comment>
<dbReference type="CDD" id="cd17504">
    <property type="entry name" value="MFS_MMR_MDR_like"/>
    <property type="match status" value="1"/>
</dbReference>
<dbReference type="PANTHER" id="PTHR42718">
    <property type="entry name" value="MAJOR FACILITATOR SUPERFAMILY MULTIDRUG TRANSPORTER MFSC"/>
    <property type="match status" value="1"/>
</dbReference>
<feature type="transmembrane region" description="Helical" evidence="7">
    <location>
        <begin position="359"/>
        <end position="388"/>
    </location>
</feature>
<keyword evidence="6 7" id="KW-0472">Membrane</keyword>
<comment type="subcellular location">
    <subcellularLocation>
        <location evidence="1">Cell membrane</location>
        <topology evidence="1">Multi-pass membrane protein</topology>
    </subcellularLocation>
</comment>
<evidence type="ECO:0000256" key="6">
    <source>
        <dbReference type="ARBA" id="ARBA00023136"/>
    </source>
</evidence>
<feature type="transmembrane region" description="Helical" evidence="7">
    <location>
        <begin position="105"/>
        <end position="124"/>
    </location>
</feature>
<feature type="transmembrane region" description="Helical" evidence="7">
    <location>
        <begin position="266"/>
        <end position="286"/>
    </location>
</feature>
<feature type="transmembrane region" description="Helical" evidence="7">
    <location>
        <begin position="80"/>
        <end position="99"/>
    </location>
</feature>
<feature type="transmembrane region" description="Helical" evidence="7">
    <location>
        <begin position="432"/>
        <end position="456"/>
    </location>
</feature>
<feature type="transmembrane region" description="Helical" evidence="7">
    <location>
        <begin position="136"/>
        <end position="155"/>
    </location>
</feature>
<dbReference type="Pfam" id="PF07690">
    <property type="entry name" value="MFS_1"/>
    <property type="match status" value="1"/>
</dbReference>
<dbReference type="PANTHER" id="PTHR42718:SF46">
    <property type="entry name" value="BLR6921 PROTEIN"/>
    <property type="match status" value="1"/>
</dbReference>
<dbReference type="InterPro" id="IPR011701">
    <property type="entry name" value="MFS"/>
</dbReference>
<evidence type="ECO:0000313" key="9">
    <source>
        <dbReference type="EMBL" id="GAA4167906.1"/>
    </source>
</evidence>
<evidence type="ECO:0000256" key="2">
    <source>
        <dbReference type="ARBA" id="ARBA00022448"/>
    </source>
</evidence>
<dbReference type="Gene3D" id="1.20.1720.10">
    <property type="entry name" value="Multidrug resistance protein D"/>
    <property type="match status" value="1"/>
</dbReference>
<feature type="transmembrane region" description="Helical" evidence="7">
    <location>
        <begin position="223"/>
        <end position="245"/>
    </location>
</feature>
<dbReference type="SUPFAM" id="SSF103473">
    <property type="entry name" value="MFS general substrate transporter"/>
    <property type="match status" value="1"/>
</dbReference>
<dbReference type="EMBL" id="BAABBW010000001">
    <property type="protein sequence ID" value="GAA4167906.1"/>
    <property type="molecule type" value="Genomic_DNA"/>
</dbReference>
<name>A0ABP7ZQE7_9MICO</name>
<keyword evidence="3" id="KW-1003">Cell membrane</keyword>